<name>A0A845G934_9BURK</name>
<dbReference type="SUPFAM" id="SSF56281">
    <property type="entry name" value="Metallo-hydrolase/oxidoreductase"/>
    <property type="match status" value="1"/>
</dbReference>
<proteinExistence type="predicted"/>
<evidence type="ECO:0000259" key="1">
    <source>
        <dbReference type="Pfam" id="PF00753"/>
    </source>
</evidence>
<evidence type="ECO:0000313" key="3">
    <source>
        <dbReference type="Proteomes" id="UP000470302"/>
    </source>
</evidence>
<dbReference type="AlphaFoldDB" id="A0A845G934"/>
<dbReference type="Pfam" id="PF00753">
    <property type="entry name" value="Lactamase_B"/>
    <property type="match status" value="1"/>
</dbReference>
<sequence length="209" mass="22837">MITEIYPTVYLLSDSAASGPSQFVYMLRHATGLVMFGTKSDLSAHYDDLRRLGTFTHILLGDRHHATQHTRQLARHLGLGLSATKAEAAALKGVEVEVVLPFQRTLIVPGLEAIPTPGHTAGALSFLWTHAGRRYLFVGDTIVPVDGGWQYWVIKPNLQTMRQSMRQLAALNADVILSNSFAATPQAWCELDAGSRDALFAGLDQRLAA</sequence>
<dbReference type="InterPro" id="IPR001279">
    <property type="entry name" value="Metallo-B-lactamas"/>
</dbReference>
<accession>A0A845G934</accession>
<dbReference type="InterPro" id="IPR036866">
    <property type="entry name" value="RibonucZ/Hydroxyglut_hydro"/>
</dbReference>
<protein>
    <recommendedName>
        <fullName evidence="1">Metallo-beta-lactamase domain-containing protein</fullName>
    </recommendedName>
</protein>
<gene>
    <name evidence="2" type="ORF">GTP91_19450</name>
</gene>
<comment type="caution">
    <text evidence="2">The sequence shown here is derived from an EMBL/GenBank/DDBJ whole genome shotgun (WGS) entry which is preliminary data.</text>
</comment>
<dbReference type="Gene3D" id="3.60.15.10">
    <property type="entry name" value="Ribonuclease Z/Hydroxyacylglutathione hydrolase-like"/>
    <property type="match status" value="1"/>
</dbReference>
<dbReference type="EMBL" id="WWCW01000071">
    <property type="protein sequence ID" value="MYM89339.1"/>
    <property type="molecule type" value="Genomic_DNA"/>
</dbReference>
<evidence type="ECO:0000313" key="2">
    <source>
        <dbReference type="EMBL" id="MYM89339.1"/>
    </source>
</evidence>
<dbReference type="Proteomes" id="UP000470302">
    <property type="component" value="Unassembled WGS sequence"/>
</dbReference>
<feature type="domain" description="Metallo-beta-lactamase" evidence="1">
    <location>
        <begin position="91"/>
        <end position="177"/>
    </location>
</feature>
<reference evidence="2 3" key="1">
    <citation type="submission" date="2020-01" db="EMBL/GenBank/DDBJ databases">
        <title>Novel species isolated from a subtropical stream in China.</title>
        <authorList>
            <person name="Lu H."/>
        </authorList>
    </citation>
    <scope>NUCLEOTIDE SEQUENCE [LARGE SCALE GENOMIC DNA]</scope>
    <source>
        <strain evidence="2 3">FT82W</strain>
    </source>
</reference>
<organism evidence="2 3">
    <name type="scientific">Duganella vulcania</name>
    <dbReference type="NCBI Taxonomy" id="2692166"/>
    <lineage>
        <taxon>Bacteria</taxon>
        <taxon>Pseudomonadati</taxon>
        <taxon>Pseudomonadota</taxon>
        <taxon>Betaproteobacteria</taxon>
        <taxon>Burkholderiales</taxon>
        <taxon>Oxalobacteraceae</taxon>
        <taxon>Telluria group</taxon>
        <taxon>Duganella</taxon>
    </lineage>
</organism>
<dbReference type="RefSeq" id="WP_161098280.1">
    <property type="nucleotide sequence ID" value="NZ_WWCW01000071.1"/>
</dbReference>